<dbReference type="AlphaFoldDB" id="A0A0A9FXC1"/>
<evidence type="ECO:0000256" key="1">
    <source>
        <dbReference type="SAM" id="Phobius"/>
    </source>
</evidence>
<accession>A0A0A9FXC1</accession>
<dbReference type="EMBL" id="GBRH01180416">
    <property type="protein sequence ID" value="JAE17480.1"/>
    <property type="molecule type" value="Transcribed_RNA"/>
</dbReference>
<proteinExistence type="predicted"/>
<reference evidence="2" key="1">
    <citation type="submission" date="2014-09" db="EMBL/GenBank/DDBJ databases">
        <authorList>
            <person name="Magalhaes I.L.F."/>
            <person name="Oliveira U."/>
            <person name="Santos F.R."/>
            <person name="Vidigal T.H.D.A."/>
            <person name="Brescovit A.D."/>
            <person name="Santos A.J."/>
        </authorList>
    </citation>
    <scope>NUCLEOTIDE SEQUENCE</scope>
    <source>
        <tissue evidence="2">Shoot tissue taken approximately 20 cm above the soil surface</tissue>
    </source>
</reference>
<reference evidence="2" key="2">
    <citation type="journal article" date="2015" name="Data Brief">
        <title>Shoot transcriptome of the giant reed, Arundo donax.</title>
        <authorList>
            <person name="Barrero R.A."/>
            <person name="Guerrero F.D."/>
            <person name="Moolhuijzen P."/>
            <person name="Goolsby J.A."/>
            <person name="Tidwell J."/>
            <person name="Bellgard S.E."/>
            <person name="Bellgard M.I."/>
        </authorList>
    </citation>
    <scope>NUCLEOTIDE SEQUENCE</scope>
    <source>
        <tissue evidence="2">Shoot tissue taken approximately 20 cm above the soil surface</tissue>
    </source>
</reference>
<protein>
    <submittedName>
        <fullName evidence="2">Uncharacterized protein</fullName>
    </submittedName>
</protein>
<feature type="transmembrane region" description="Helical" evidence="1">
    <location>
        <begin position="7"/>
        <end position="27"/>
    </location>
</feature>
<keyword evidence="1" id="KW-0812">Transmembrane</keyword>
<evidence type="ECO:0000313" key="2">
    <source>
        <dbReference type="EMBL" id="JAE17480.1"/>
    </source>
</evidence>
<keyword evidence="1" id="KW-1133">Transmembrane helix</keyword>
<keyword evidence="1" id="KW-0472">Membrane</keyword>
<sequence>MRQEHQLIICSALELFGMMNLFLYQFILLHFNLIIDQMGAIQHVPQGKEARQWAPIN</sequence>
<organism evidence="2">
    <name type="scientific">Arundo donax</name>
    <name type="common">Giant reed</name>
    <name type="synonym">Donax arundinaceus</name>
    <dbReference type="NCBI Taxonomy" id="35708"/>
    <lineage>
        <taxon>Eukaryota</taxon>
        <taxon>Viridiplantae</taxon>
        <taxon>Streptophyta</taxon>
        <taxon>Embryophyta</taxon>
        <taxon>Tracheophyta</taxon>
        <taxon>Spermatophyta</taxon>
        <taxon>Magnoliopsida</taxon>
        <taxon>Liliopsida</taxon>
        <taxon>Poales</taxon>
        <taxon>Poaceae</taxon>
        <taxon>PACMAD clade</taxon>
        <taxon>Arundinoideae</taxon>
        <taxon>Arundineae</taxon>
        <taxon>Arundo</taxon>
    </lineage>
</organism>
<name>A0A0A9FXC1_ARUDO</name>